<sequence>MIFSINRKSGFIIAALLPLLLAGCGKTVTDLNISVKNELGFDRQEIVALNHQQLADILKDNSENTLRIRKQGTSEYLPIQWIDYDGDGKNDELLFQAKVPANSSVYYDIIADSTIAVPESKQVAYSRFVPERTDDYTWENDKIAFRTYGPTGQKEALEGVAGSTLSSGIDLWLKRVNYPIINKWYSNHVKTPGYYHIDHGEGYDPYHVGGSRGTGGIGIWENDSLMVSQNYTGYKTISSGPLRTVFELSYASWSPYYVHETKRISLDIGANFSKFEITLKAEKPVPNYTVGISLHENKGESKIKQEKGWFRHWEQIDDSHVGEGIVIAPGDIEKAFAFKSEVPDQSNLLIVAKPTQKLIYYAGFAWDKSGQIQTVEDWDVILDQQAQVLKSPLKVSLKK</sequence>
<evidence type="ECO:0000313" key="2">
    <source>
        <dbReference type="Proteomes" id="UP001629156"/>
    </source>
</evidence>
<dbReference type="InterPro" id="IPR032342">
    <property type="entry name" value="DUF4861"/>
</dbReference>
<dbReference type="PROSITE" id="PS51257">
    <property type="entry name" value="PROKAR_LIPOPROTEIN"/>
    <property type="match status" value="1"/>
</dbReference>
<keyword evidence="2" id="KW-1185">Reference proteome</keyword>
<proteinExistence type="predicted"/>
<name>A0ABW8YTG9_9FLAO</name>
<accession>A0ABW8YTG9</accession>
<reference evidence="1 2" key="1">
    <citation type="submission" date="2024-06" db="EMBL/GenBank/DDBJ databases">
        <authorList>
            <person name="Kaempfer P."/>
            <person name="Viver T."/>
        </authorList>
    </citation>
    <scope>NUCLEOTIDE SEQUENCE [LARGE SCALE GENOMIC DNA]</scope>
    <source>
        <strain evidence="1 2">ST-119</strain>
    </source>
</reference>
<dbReference type="Pfam" id="PF16153">
    <property type="entry name" value="DUF4861"/>
    <property type="match status" value="1"/>
</dbReference>
<protein>
    <submittedName>
        <fullName evidence="1">DUF4861 family protein</fullName>
    </submittedName>
</protein>
<organism evidence="1 2">
    <name type="scientific">Flavobacterium rhizosphaerae</name>
    <dbReference type="NCBI Taxonomy" id="3163298"/>
    <lineage>
        <taxon>Bacteria</taxon>
        <taxon>Pseudomonadati</taxon>
        <taxon>Bacteroidota</taxon>
        <taxon>Flavobacteriia</taxon>
        <taxon>Flavobacteriales</taxon>
        <taxon>Flavobacteriaceae</taxon>
        <taxon>Flavobacterium</taxon>
    </lineage>
</organism>
<dbReference type="EMBL" id="JBELPZ010000002">
    <property type="protein sequence ID" value="MFL9843458.1"/>
    <property type="molecule type" value="Genomic_DNA"/>
</dbReference>
<evidence type="ECO:0000313" key="1">
    <source>
        <dbReference type="EMBL" id="MFL9843458.1"/>
    </source>
</evidence>
<comment type="caution">
    <text evidence="1">The sequence shown here is derived from an EMBL/GenBank/DDBJ whole genome shotgun (WGS) entry which is preliminary data.</text>
</comment>
<gene>
    <name evidence="1" type="ORF">ABS766_03390</name>
</gene>
<dbReference type="RefSeq" id="WP_408083708.1">
    <property type="nucleotide sequence ID" value="NZ_JBELPZ010000002.1"/>
</dbReference>
<dbReference type="Proteomes" id="UP001629156">
    <property type="component" value="Unassembled WGS sequence"/>
</dbReference>